<gene>
    <name evidence="1" type="ORF">PSEMO_49310</name>
</gene>
<protein>
    <submittedName>
        <fullName evidence="1">Uncharacterized protein</fullName>
    </submittedName>
</protein>
<dbReference type="AlphaFoldDB" id="A0A1Q9QYI0"/>
<reference evidence="1 2" key="1">
    <citation type="submission" date="2016-10" db="EMBL/GenBank/DDBJ databases">
        <title>Genome Sequence of Pseudomonas putida GM4FR.</title>
        <authorList>
            <person name="Poehlein A."/>
            <person name="Wemheuer F."/>
            <person name="Hollensteiner J."/>
            <person name="Wemheuer B."/>
        </authorList>
    </citation>
    <scope>NUCLEOTIDE SEQUENCE [LARGE SCALE GENOMIC DNA]</scope>
    <source>
        <strain evidence="1 2">GM4FR</strain>
    </source>
</reference>
<evidence type="ECO:0000313" key="1">
    <source>
        <dbReference type="EMBL" id="OLS60198.1"/>
    </source>
</evidence>
<name>A0A1Q9QYI0_PSEPU</name>
<proteinExistence type="predicted"/>
<dbReference type="EMBL" id="MKZO01000048">
    <property type="protein sequence ID" value="OLS60198.1"/>
    <property type="molecule type" value="Genomic_DNA"/>
</dbReference>
<comment type="caution">
    <text evidence="1">The sequence shown here is derived from an EMBL/GenBank/DDBJ whole genome shotgun (WGS) entry which is preliminary data.</text>
</comment>
<dbReference type="InterPro" id="IPR045646">
    <property type="entry name" value="DUF6402"/>
</dbReference>
<dbReference type="OrthoDB" id="6986732at2"/>
<dbReference type="Pfam" id="PF19940">
    <property type="entry name" value="DUF6402"/>
    <property type="match status" value="1"/>
</dbReference>
<sequence length="308" mass="35029">MSLKDFQQTTALGPDALFLLDGVTFDTSLGGRHRPKQIMINALPLSKVPVAMRKMGWHTSAALMQRWFDSPGWEMPESWKKDYGHPAPMGLTRAQCDESLVKMSWAMGYERCRAAVKEAESRLTTPNAVKRLRDLLRELGWKEGDVVSLGSISHSAREMDAFSQLNYTAFGSTEDPLDDMYGALGTATLKVGVVGQTFTKQDCETGRTRNYFKVEYAGFYIRDHYDFNGIQFLGIWTEDKVLTKSEMLRAAVPSGQSIYKWANDEFALVRNDHFRGYRAKTRMGGDYIIYSDILWKKLDRMIDLDVQP</sequence>
<evidence type="ECO:0000313" key="2">
    <source>
        <dbReference type="Proteomes" id="UP000186736"/>
    </source>
</evidence>
<dbReference type="RefSeq" id="WP_075805642.1">
    <property type="nucleotide sequence ID" value="NZ_MKZO01000048.1"/>
</dbReference>
<dbReference type="Proteomes" id="UP000186736">
    <property type="component" value="Unassembled WGS sequence"/>
</dbReference>
<organism evidence="1 2">
    <name type="scientific">Pseudomonas putida</name>
    <name type="common">Arthrobacter siderocapsulatus</name>
    <dbReference type="NCBI Taxonomy" id="303"/>
    <lineage>
        <taxon>Bacteria</taxon>
        <taxon>Pseudomonadati</taxon>
        <taxon>Pseudomonadota</taxon>
        <taxon>Gammaproteobacteria</taxon>
        <taxon>Pseudomonadales</taxon>
        <taxon>Pseudomonadaceae</taxon>
        <taxon>Pseudomonas</taxon>
    </lineage>
</organism>
<accession>A0A1Q9QYI0</accession>